<keyword evidence="2" id="KW-0808">Transferase</keyword>
<feature type="domain" description="Gcp-like" evidence="7">
    <location>
        <begin position="28"/>
        <end position="99"/>
    </location>
</feature>
<dbReference type="Pfam" id="PF00814">
    <property type="entry name" value="TsaD"/>
    <property type="match status" value="1"/>
</dbReference>
<protein>
    <recommendedName>
        <fullName evidence="1">N(6)-L-threonylcarbamoyladenine synthase</fullName>
        <ecNumber evidence="1">2.3.1.234</ecNumber>
    </recommendedName>
</protein>
<dbReference type="EMBL" id="JARK01001668">
    <property type="protein sequence ID" value="EYB83600.1"/>
    <property type="molecule type" value="Genomic_DNA"/>
</dbReference>
<dbReference type="Proteomes" id="UP000024635">
    <property type="component" value="Unassembled WGS sequence"/>
</dbReference>
<evidence type="ECO:0000256" key="4">
    <source>
        <dbReference type="ARBA" id="ARBA00022723"/>
    </source>
</evidence>
<evidence type="ECO:0000256" key="5">
    <source>
        <dbReference type="ARBA" id="ARBA00023315"/>
    </source>
</evidence>
<evidence type="ECO:0000256" key="2">
    <source>
        <dbReference type="ARBA" id="ARBA00022679"/>
    </source>
</evidence>
<proteinExistence type="predicted"/>
<keyword evidence="3" id="KW-0819">tRNA processing</keyword>
<dbReference type="OrthoDB" id="10254073at2759"/>
<keyword evidence="4" id="KW-0479">Metal-binding</keyword>
<dbReference type="PRINTS" id="PR00789">
    <property type="entry name" value="OSIALOPTASE"/>
</dbReference>
<dbReference type="EC" id="2.3.1.234" evidence="1"/>
<dbReference type="InterPro" id="IPR017861">
    <property type="entry name" value="KAE1/TsaD"/>
</dbReference>
<name>A0A016RZ04_9BILA</name>
<evidence type="ECO:0000256" key="3">
    <source>
        <dbReference type="ARBA" id="ARBA00022694"/>
    </source>
</evidence>
<dbReference type="AlphaFoldDB" id="A0A016RZ04"/>
<dbReference type="Gene3D" id="3.30.420.40">
    <property type="match status" value="1"/>
</dbReference>
<accession>A0A016RZ04</accession>
<keyword evidence="9" id="KW-1185">Reference proteome</keyword>
<comment type="caution">
    <text evidence="8">The sequence shown here is derived from an EMBL/GenBank/DDBJ whole genome shotgun (WGS) entry which is preliminary data.</text>
</comment>
<gene>
    <name evidence="8" type="primary">Acey_s0332.g2749</name>
    <name evidence="8" type="ORF">Y032_0332g2749</name>
</gene>
<dbReference type="SUPFAM" id="SSF53067">
    <property type="entry name" value="Actin-like ATPase domain"/>
    <property type="match status" value="1"/>
</dbReference>
<dbReference type="GO" id="GO:0046872">
    <property type="term" value="F:metal ion binding"/>
    <property type="evidence" value="ECO:0007669"/>
    <property type="project" value="UniProtKB-KW"/>
</dbReference>
<dbReference type="GO" id="GO:0000408">
    <property type="term" value="C:EKC/KEOPS complex"/>
    <property type="evidence" value="ECO:0007669"/>
    <property type="project" value="TreeGrafter"/>
</dbReference>
<dbReference type="InterPro" id="IPR000905">
    <property type="entry name" value="Gcp-like_dom"/>
</dbReference>
<organism evidence="8 9">
    <name type="scientific">Ancylostoma ceylanicum</name>
    <dbReference type="NCBI Taxonomy" id="53326"/>
    <lineage>
        <taxon>Eukaryota</taxon>
        <taxon>Metazoa</taxon>
        <taxon>Ecdysozoa</taxon>
        <taxon>Nematoda</taxon>
        <taxon>Chromadorea</taxon>
        <taxon>Rhabditida</taxon>
        <taxon>Rhabditina</taxon>
        <taxon>Rhabditomorpha</taxon>
        <taxon>Strongyloidea</taxon>
        <taxon>Ancylostomatidae</taxon>
        <taxon>Ancylostomatinae</taxon>
        <taxon>Ancylostoma</taxon>
    </lineage>
</organism>
<keyword evidence="5" id="KW-0012">Acyltransferase</keyword>
<evidence type="ECO:0000256" key="1">
    <source>
        <dbReference type="ARBA" id="ARBA00012156"/>
    </source>
</evidence>
<sequence length="114" mass="12117">MVCILGIEGSANKIGVGIVRDGEVLSNPRATFHAPPGEGFRPSETAQHHRQQILKILTKALADANIATPEKEIDAIAFTKGPGMGAPLQVVWHDSSALSTARWDLDVFPPPGVL</sequence>
<dbReference type="GO" id="GO:0008033">
    <property type="term" value="P:tRNA processing"/>
    <property type="evidence" value="ECO:0007669"/>
    <property type="project" value="UniProtKB-KW"/>
</dbReference>
<dbReference type="PANTHER" id="PTHR11735">
    <property type="entry name" value="TRNA N6-ADENOSINE THREONYLCARBAMOYLTRANSFERASE"/>
    <property type="match status" value="1"/>
</dbReference>
<dbReference type="InterPro" id="IPR043129">
    <property type="entry name" value="ATPase_NBD"/>
</dbReference>
<dbReference type="GO" id="GO:0005737">
    <property type="term" value="C:cytoplasm"/>
    <property type="evidence" value="ECO:0007669"/>
    <property type="project" value="TreeGrafter"/>
</dbReference>
<dbReference type="GO" id="GO:0061711">
    <property type="term" value="F:tRNA N(6)-L-threonylcarbamoyladenine synthase activity"/>
    <property type="evidence" value="ECO:0007669"/>
    <property type="project" value="UniProtKB-EC"/>
</dbReference>
<dbReference type="PANTHER" id="PTHR11735:SF14">
    <property type="entry name" value="TRNA N6-ADENOSINE THREONYLCARBAMOYLTRANSFERASE"/>
    <property type="match status" value="1"/>
</dbReference>
<reference evidence="9" key="1">
    <citation type="journal article" date="2015" name="Nat. Genet.">
        <title>The genome and transcriptome of the zoonotic hookworm Ancylostoma ceylanicum identify infection-specific gene families.</title>
        <authorList>
            <person name="Schwarz E.M."/>
            <person name="Hu Y."/>
            <person name="Antoshechkin I."/>
            <person name="Miller M.M."/>
            <person name="Sternberg P.W."/>
            <person name="Aroian R.V."/>
        </authorList>
    </citation>
    <scope>NUCLEOTIDE SEQUENCE</scope>
    <source>
        <strain evidence="9">HY135</strain>
    </source>
</reference>
<evidence type="ECO:0000313" key="9">
    <source>
        <dbReference type="Proteomes" id="UP000024635"/>
    </source>
</evidence>
<comment type="catalytic activity">
    <reaction evidence="6">
        <text>L-threonylcarbamoyladenylate + adenosine(37) in tRNA = N(6)-L-threonylcarbamoyladenosine(37) in tRNA + AMP + H(+)</text>
        <dbReference type="Rhea" id="RHEA:37059"/>
        <dbReference type="Rhea" id="RHEA-COMP:10162"/>
        <dbReference type="Rhea" id="RHEA-COMP:10163"/>
        <dbReference type="ChEBI" id="CHEBI:15378"/>
        <dbReference type="ChEBI" id="CHEBI:73682"/>
        <dbReference type="ChEBI" id="CHEBI:74411"/>
        <dbReference type="ChEBI" id="CHEBI:74418"/>
        <dbReference type="ChEBI" id="CHEBI:456215"/>
        <dbReference type="EC" id="2.3.1.234"/>
    </reaction>
</comment>
<evidence type="ECO:0000313" key="8">
    <source>
        <dbReference type="EMBL" id="EYB83600.1"/>
    </source>
</evidence>
<evidence type="ECO:0000259" key="7">
    <source>
        <dbReference type="Pfam" id="PF00814"/>
    </source>
</evidence>
<evidence type="ECO:0000256" key="6">
    <source>
        <dbReference type="ARBA" id="ARBA00048117"/>
    </source>
</evidence>